<accession>A0A8X6VLK3</accession>
<dbReference type="Proteomes" id="UP000887159">
    <property type="component" value="Unassembled WGS sequence"/>
</dbReference>
<reference evidence="1" key="1">
    <citation type="submission" date="2020-08" db="EMBL/GenBank/DDBJ databases">
        <title>Multicomponent nature underlies the extraordinary mechanical properties of spider dragline silk.</title>
        <authorList>
            <person name="Kono N."/>
            <person name="Nakamura H."/>
            <person name="Mori M."/>
            <person name="Yoshida Y."/>
            <person name="Ohtoshi R."/>
            <person name="Malay A.D."/>
            <person name="Moran D.A.P."/>
            <person name="Tomita M."/>
            <person name="Numata K."/>
            <person name="Arakawa K."/>
        </authorList>
    </citation>
    <scope>NUCLEOTIDE SEQUENCE</scope>
</reference>
<dbReference type="AlphaFoldDB" id="A0A8X6VLK3"/>
<protein>
    <submittedName>
        <fullName evidence="1">Uncharacterized protein</fullName>
    </submittedName>
</protein>
<evidence type="ECO:0000313" key="1">
    <source>
        <dbReference type="EMBL" id="GFY10775.1"/>
    </source>
</evidence>
<proteinExistence type="predicted"/>
<organism evidence="1 2">
    <name type="scientific">Trichonephila clavipes</name>
    <name type="common">Golden silk orbweaver</name>
    <name type="synonym">Nephila clavipes</name>
    <dbReference type="NCBI Taxonomy" id="2585209"/>
    <lineage>
        <taxon>Eukaryota</taxon>
        <taxon>Metazoa</taxon>
        <taxon>Ecdysozoa</taxon>
        <taxon>Arthropoda</taxon>
        <taxon>Chelicerata</taxon>
        <taxon>Arachnida</taxon>
        <taxon>Araneae</taxon>
        <taxon>Araneomorphae</taxon>
        <taxon>Entelegynae</taxon>
        <taxon>Araneoidea</taxon>
        <taxon>Nephilidae</taxon>
        <taxon>Trichonephila</taxon>
    </lineage>
</organism>
<evidence type="ECO:0000313" key="2">
    <source>
        <dbReference type="Proteomes" id="UP000887159"/>
    </source>
</evidence>
<gene>
    <name evidence="1" type="ORF">TNCV_1122981</name>
</gene>
<comment type="caution">
    <text evidence="1">The sequence shown here is derived from an EMBL/GenBank/DDBJ whole genome shotgun (WGS) entry which is preliminary data.</text>
</comment>
<sequence>MFEDEKLEALLKQGSNKTQKISKIFRNDSPSSSITSQNNANAPKARKLDFIRIKAKRREDDIFPLRTVTPNAKNGRDFSINS</sequence>
<name>A0A8X6VLK3_TRICX</name>
<keyword evidence="2" id="KW-1185">Reference proteome</keyword>
<dbReference type="EMBL" id="BMAU01021301">
    <property type="protein sequence ID" value="GFY10775.1"/>
    <property type="molecule type" value="Genomic_DNA"/>
</dbReference>